<organism evidence="1 2">
    <name type="scientific">Campylobacter fetus subsp. testudinum</name>
    <dbReference type="NCBI Taxonomy" id="1507806"/>
    <lineage>
        <taxon>Bacteria</taxon>
        <taxon>Pseudomonadati</taxon>
        <taxon>Campylobacterota</taxon>
        <taxon>Epsilonproteobacteria</taxon>
        <taxon>Campylobacterales</taxon>
        <taxon>Campylobacteraceae</taxon>
        <taxon>Campylobacter</taxon>
    </lineage>
</organism>
<feature type="non-terminal residue" evidence="1">
    <location>
        <position position="1"/>
    </location>
</feature>
<dbReference type="InterPro" id="IPR011049">
    <property type="entry name" value="Serralysin-like_metalloprot_C"/>
</dbReference>
<evidence type="ECO:0000313" key="1">
    <source>
        <dbReference type="EMBL" id="OCR90697.1"/>
    </source>
</evidence>
<dbReference type="EMBL" id="LFLK01000004">
    <property type="protein sequence ID" value="OCR90697.1"/>
    <property type="molecule type" value="Genomic_DNA"/>
</dbReference>
<proteinExistence type="predicted"/>
<gene>
    <name evidence="1" type="ORF">CFT12S02225_04200</name>
</gene>
<name>A0AAX0HAT2_CAMFE</name>
<sequence>TLALTLTDAVKLNSIDISGLKGITGDVAINLANVKHTDNKLVVDIQGSDAAETITANTIDSTITAIKLSGDLGGGANTVTVAPTSGATGIKTIDLSGLSATGGTLTSTITHDAAQTVLTTIIGSVGDDTITIGKANAGLTVTGGAGNDTFNLTASTVSGATAADFTTITDFSTGDSIKFAADSVAGYANVGTVTDSTLAAAITTALALTAGTISVADQAKSVYGFKWEYNGTTETYLFYNAANSSTSATTSDIVVKLSGNVDLDSISLDGATGVTIA</sequence>
<evidence type="ECO:0008006" key="3">
    <source>
        <dbReference type="Google" id="ProtNLM"/>
    </source>
</evidence>
<protein>
    <recommendedName>
        <fullName evidence="3">Cell surface protein</fullName>
    </recommendedName>
</protein>
<reference evidence="1 2" key="1">
    <citation type="journal article" date="2016" name="Genome Biol. Evol.">
        <title>Comparative Genomics of Campylobacter fetus from Reptiles and Mammals Reveals Divergent Evolution in Host-Associated Lineages.</title>
        <authorList>
            <person name="Gilbert M.J."/>
            <person name="Miller W.G."/>
            <person name="Yee E."/>
            <person name="Zomer A.L."/>
            <person name="van der Graaf-van Bloois L."/>
            <person name="Fitzgerald C."/>
            <person name="Forbes K.J."/>
            <person name="Meric G."/>
            <person name="Sheppard S.K."/>
            <person name="Wagenaar J.A."/>
            <person name="Duim B."/>
        </authorList>
    </citation>
    <scope>NUCLEOTIDE SEQUENCE [LARGE SCALE GENOMIC DNA]</scope>
    <source>
        <strain evidence="1 2">12S02225-3</strain>
    </source>
</reference>
<accession>A0AAX0HAT2</accession>
<dbReference type="AlphaFoldDB" id="A0AAX0HAT2"/>
<comment type="caution">
    <text evidence="1">The sequence shown here is derived from an EMBL/GenBank/DDBJ whole genome shotgun (WGS) entry which is preliminary data.</text>
</comment>
<dbReference type="Proteomes" id="UP000093100">
    <property type="component" value="Unassembled WGS sequence"/>
</dbReference>
<dbReference type="SUPFAM" id="SSF51120">
    <property type="entry name" value="beta-Roll"/>
    <property type="match status" value="1"/>
</dbReference>
<evidence type="ECO:0000313" key="2">
    <source>
        <dbReference type="Proteomes" id="UP000093100"/>
    </source>
</evidence>